<sequence>MNYFLSILSLIIVSACKESVIVQNLPDNALIKPGDYKLTGATSYTIEGVTSSEPVSGTLTVFTGPEGQYYFLERIAGRSPIGFQVQVNNLNLLLQSVQDYTKVGNTAYYGWMDKGCTGKLESESIVYDRYANTEGIGLTTPTGEQIRYTKKIRKHVHVVAAR</sequence>
<dbReference type="AlphaFoldDB" id="A0A6L9LEG5"/>
<evidence type="ECO:0000313" key="1">
    <source>
        <dbReference type="EMBL" id="NDU97571.1"/>
    </source>
</evidence>
<proteinExistence type="predicted"/>
<gene>
    <name evidence="1" type="ORF">GK108_21990</name>
</gene>
<keyword evidence="2" id="KW-1185">Reference proteome</keyword>
<evidence type="ECO:0000313" key="2">
    <source>
        <dbReference type="Proteomes" id="UP000474175"/>
    </source>
</evidence>
<name>A0A6L9LEG5_9BACT</name>
<dbReference type="Proteomes" id="UP000474175">
    <property type="component" value="Unassembled WGS sequence"/>
</dbReference>
<accession>A0A6L9LEG5</accession>
<dbReference type="RefSeq" id="WP_163953160.1">
    <property type="nucleotide sequence ID" value="NZ_JAAFZH010000012.1"/>
</dbReference>
<comment type="caution">
    <text evidence="1">The sequence shown here is derived from an EMBL/GenBank/DDBJ whole genome shotgun (WGS) entry which is preliminary data.</text>
</comment>
<protein>
    <submittedName>
        <fullName evidence="1">Uncharacterized protein</fullName>
    </submittedName>
</protein>
<reference evidence="1 2" key="1">
    <citation type="submission" date="2020-02" db="EMBL/GenBank/DDBJ databases">
        <title>Draft genome sequence of two Spirosoma agri KCTC 52727 and Spirosoma terrae KCTC 52035.</title>
        <authorList>
            <person name="Rojas J."/>
            <person name="Ambika Manirajan B."/>
            <person name="Suarez C."/>
            <person name="Ratering S."/>
            <person name="Schnell S."/>
        </authorList>
    </citation>
    <scope>NUCLEOTIDE SEQUENCE [LARGE SCALE GENOMIC DNA]</scope>
    <source>
        <strain evidence="1 2">KCTC 52035</strain>
    </source>
</reference>
<organism evidence="1 2">
    <name type="scientific">Spirosoma terrae</name>
    <dbReference type="NCBI Taxonomy" id="1968276"/>
    <lineage>
        <taxon>Bacteria</taxon>
        <taxon>Pseudomonadati</taxon>
        <taxon>Bacteroidota</taxon>
        <taxon>Cytophagia</taxon>
        <taxon>Cytophagales</taxon>
        <taxon>Cytophagaceae</taxon>
        <taxon>Spirosoma</taxon>
    </lineage>
</organism>
<dbReference type="EMBL" id="JAAFZH010000012">
    <property type="protein sequence ID" value="NDU97571.1"/>
    <property type="molecule type" value="Genomic_DNA"/>
</dbReference>